<feature type="compositionally biased region" description="Pro residues" evidence="6">
    <location>
        <begin position="36"/>
        <end position="78"/>
    </location>
</feature>
<dbReference type="SUPFAM" id="SSF103473">
    <property type="entry name" value="MFS general substrate transporter"/>
    <property type="match status" value="1"/>
</dbReference>
<dbReference type="Proteomes" id="UP001164693">
    <property type="component" value="Chromosome"/>
</dbReference>
<evidence type="ECO:0000256" key="6">
    <source>
        <dbReference type="SAM" id="MobiDB-lite"/>
    </source>
</evidence>
<protein>
    <submittedName>
        <fullName evidence="9">MFS transporter</fullName>
    </submittedName>
</protein>
<evidence type="ECO:0000256" key="7">
    <source>
        <dbReference type="SAM" id="Phobius"/>
    </source>
</evidence>
<dbReference type="InterPro" id="IPR036259">
    <property type="entry name" value="MFS_trans_sf"/>
</dbReference>
<feature type="transmembrane region" description="Helical" evidence="7">
    <location>
        <begin position="148"/>
        <end position="167"/>
    </location>
</feature>
<comment type="subcellular location">
    <subcellularLocation>
        <location evidence="1">Cell membrane</location>
        <topology evidence="1">Multi-pass membrane protein</topology>
    </subcellularLocation>
</comment>
<dbReference type="PROSITE" id="PS50850">
    <property type="entry name" value="MFS"/>
    <property type="match status" value="1"/>
</dbReference>
<feature type="transmembrane region" description="Helical" evidence="7">
    <location>
        <begin position="456"/>
        <end position="476"/>
    </location>
</feature>
<evidence type="ECO:0000256" key="2">
    <source>
        <dbReference type="ARBA" id="ARBA00022475"/>
    </source>
</evidence>
<feature type="domain" description="Major facilitator superfamily (MFS) profile" evidence="8">
    <location>
        <begin position="347"/>
        <end position="568"/>
    </location>
</feature>
<feature type="transmembrane region" description="Helical" evidence="7">
    <location>
        <begin position="520"/>
        <end position="539"/>
    </location>
</feature>
<feature type="transmembrane region" description="Helical" evidence="7">
    <location>
        <begin position="179"/>
        <end position="197"/>
    </location>
</feature>
<dbReference type="InterPro" id="IPR011701">
    <property type="entry name" value="MFS"/>
</dbReference>
<keyword evidence="3 7" id="KW-0812">Transmembrane</keyword>
<feature type="transmembrane region" description="Helical" evidence="7">
    <location>
        <begin position="299"/>
        <end position="318"/>
    </location>
</feature>
<dbReference type="PANTHER" id="PTHR23513:SF18">
    <property type="entry name" value="INTEGRAL MEMBRANE PROTEIN"/>
    <property type="match status" value="1"/>
</dbReference>
<evidence type="ECO:0000259" key="8">
    <source>
        <dbReference type="PROSITE" id="PS50850"/>
    </source>
</evidence>
<feature type="transmembrane region" description="Helical" evidence="7">
    <location>
        <begin position="399"/>
        <end position="418"/>
    </location>
</feature>
<dbReference type="InterPro" id="IPR020846">
    <property type="entry name" value="MFS_dom"/>
</dbReference>
<feature type="transmembrane region" description="Helical" evidence="7">
    <location>
        <begin position="233"/>
        <end position="252"/>
    </location>
</feature>
<feature type="transmembrane region" description="Helical" evidence="7">
    <location>
        <begin position="209"/>
        <end position="227"/>
    </location>
</feature>
<dbReference type="CDD" id="cd06173">
    <property type="entry name" value="MFS_MefA_like"/>
    <property type="match status" value="1"/>
</dbReference>
<feature type="transmembrane region" description="Helical" evidence="7">
    <location>
        <begin position="272"/>
        <end position="293"/>
    </location>
</feature>
<feature type="region of interest" description="Disordered" evidence="6">
    <location>
        <begin position="1"/>
        <end position="103"/>
    </location>
</feature>
<dbReference type="Pfam" id="PF07690">
    <property type="entry name" value="MFS_1"/>
    <property type="match status" value="1"/>
</dbReference>
<name>A0ABY7JUK4_9ACTN</name>
<keyword evidence="10" id="KW-1185">Reference proteome</keyword>
<keyword evidence="5 7" id="KW-0472">Membrane</keyword>
<keyword evidence="2" id="KW-1003">Cell membrane</keyword>
<accession>A0ABY7JUK4</accession>
<organism evidence="9 10">
    <name type="scientific">Jatrophihabitans cynanchi</name>
    <dbReference type="NCBI Taxonomy" id="2944128"/>
    <lineage>
        <taxon>Bacteria</taxon>
        <taxon>Bacillati</taxon>
        <taxon>Actinomycetota</taxon>
        <taxon>Actinomycetes</taxon>
        <taxon>Jatrophihabitantales</taxon>
        <taxon>Jatrophihabitantaceae</taxon>
        <taxon>Jatrophihabitans</taxon>
    </lineage>
</organism>
<evidence type="ECO:0000256" key="3">
    <source>
        <dbReference type="ARBA" id="ARBA00022692"/>
    </source>
</evidence>
<evidence type="ECO:0000313" key="9">
    <source>
        <dbReference type="EMBL" id="WAX55715.1"/>
    </source>
</evidence>
<evidence type="ECO:0000256" key="4">
    <source>
        <dbReference type="ARBA" id="ARBA00022989"/>
    </source>
</evidence>
<dbReference type="RefSeq" id="WP_269442238.1">
    <property type="nucleotide sequence ID" value="NZ_CP097463.1"/>
</dbReference>
<dbReference type="EMBL" id="CP097463">
    <property type="protein sequence ID" value="WAX55715.1"/>
    <property type="molecule type" value="Genomic_DNA"/>
</dbReference>
<proteinExistence type="predicted"/>
<sequence length="568" mass="59056">MAGRSDEHPRSGPPGRGGAPRGRFSKSGHTSHGPGIVPPQPPPPQPSRPPQGHPPPGYPPQGYPPQGYPPPSYGPPPQVDGFGNPTYHHGHAPDAAARQPGPPALSITRAAISQTNRAARTITRKVISASKADGANESGLTALIWNQVLSYGTDAMITVALAGTVFFGASTDAQRGNVLLYLLITMAPFALVAPVIGPVLDRFQHGRRWTMAGTAVGRGILALIMAGHPSELLILYPCALGSLVLSKAYGVVRAAAAPRLVPPGMELTEANARLSIFGLGSTIVLGGFVGVVIKVTGSYTLGLLVTAVGFGACAFFAFKLPPQVDSSVAAPRHPSQPSRPVAQQPVPRLGRLIAWAQRGFDPHVVAALQGESVLRLLSGLLTIYLAFYVESTVHGLDAALQLGAVVIAAGVGNFLGTAIGTKIKLRRPELVILLSTVVAAAACLIVAITFSITFAVLGMLISAVVNALSKIALDALIQRDVAETMRSSAFARSETFLQLAWVVGAAIGVVLPSSRHSGGAIGFWVAAVLVGAVAIVLTLRQRAMKQATSERGRQQRPGSVGPPRTDPR</sequence>
<gene>
    <name evidence="9" type="ORF">M6B22_14360</name>
</gene>
<feature type="transmembrane region" description="Helical" evidence="7">
    <location>
        <begin position="430"/>
        <end position="450"/>
    </location>
</feature>
<feature type="compositionally biased region" description="Basic and acidic residues" evidence="6">
    <location>
        <begin position="1"/>
        <end position="10"/>
    </location>
</feature>
<evidence type="ECO:0000313" key="10">
    <source>
        <dbReference type="Proteomes" id="UP001164693"/>
    </source>
</evidence>
<feature type="transmembrane region" description="Helical" evidence="7">
    <location>
        <begin position="496"/>
        <end position="514"/>
    </location>
</feature>
<feature type="region of interest" description="Disordered" evidence="6">
    <location>
        <begin position="546"/>
        <end position="568"/>
    </location>
</feature>
<evidence type="ECO:0000256" key="1">
    <source>
        <dbReference type="ARBA" id="ARBA00004651"/>
    </source>
</evidence>
<evidence type="ECO:0000256" key="5">
    <source>
        <dbReference type="ARBA" id="ARBA00023136"/>
    </source>
</evidence>
<reference evidence="9" key="1">
    <citation type="submission" date="2022-05" db="EMBL/GenBank/DDBJ databases">
        <title>Jatrophihabitans sp. SB3-54 whole genome sequence.</title>
        <authorList>
            <person name="Suh M.K."/>
            <person name="Eom M.K."/>
            <person name="Kim J.S."/>
            <person name="Kim H.S."/>
            <person name="Do H.E."/>
            <person name="Shin Y.K."/>
            <person name="Lee J.-S."/>
        </authorList>
    </citation>
    <scope>NUCLEOTIDE SEQUENCE</scope>
    <source>
        <strain evidence="9">SB3-54</strain>
    </source>
</reference>
<keyword evidence="4 7" id="KW-1133">Transmembrane helix</keyword>
<dbReference type="PANTHER" id="PTHR23513">
    <property type="entry name" value="INTEGRAL MEMBRANE EFFLUX PROTEIN-RELATED"/>
    <property type="match status" value="1"/>
</dbReference>
<dbReference type="Gene3D" id="1.20.1250.20">
    <property type="entry name" value="MFS general substrate transporter like domains"/>
    <property type="match status" value="1"/>
</dbReference>